<evidence type="ECO:0000313" key="3">
    <source>
        <dbReference type="Proteomes" id="UP000177117"/>
    </source>
</evidence>
<comment type="caution">
    <text evidence="2">The sequence shown here is derived from an EMBL/GenBank/DDBJ whole genome shotgun (WGS) entry which is preliminary data.</text>
</comment>
<proteinExistence type="predicted"/>
<evidence type="ECO:0000313" key="2">
    <source>
        <dbReference type="EMBL" id="OGN00139.1"/>
    </source>
</evidence>
<reference evidence="2 3" key="1">
    <citation type="journal article" date="2016" name="Nat. Commun.">
        <title>Thousands of microbial genomes shed light on interconnected biogeochemical processes in an aquifer system.</title>
        <authorList>
            <person name="Anantharaman K."/>
            <person name="Brown C.T."/>
            <person name="Hug L.A."/>
            <person name="Sharon I."/>
            <person name="Castelle C.J."/>
            <person name="Probst A.J."/>
            <person name="Thomas B.C."/>
            <person name="Singh A."/>
            <person name="Wilkins M.J."/>
            <person name="Karaoz U."/>
            <person name="Brodie E.L."/>
            <person name="Williams K.H."/>
            <person name="Hubbard S.S."/>
            <person name="Banfield J.F."/>
        </authorList>
    </citation>
    <scope>NUCLEOTIDE SEQUENCE [LARGE SCALE GENOMIC DNA]</scope>
</reference>
<dbReference type="EMBL" id="MGJD01000028">
    <property type="protein sequence ID" value="OGN00139.1"/>
    <property type="molecule type" value="Genomic_DNA"/>
</dbReference>
<feature type="transmembrane region" description="Helical" evidence="1">
    <location>
        <begin position="5"/>
        <end position="24"/>
    </location>
</feature>
<dbReference type="Proteomes" id="UP000177117">
    <property type="component" value="Unassembled WGS sequence"/>
</dbReference>
<dbReference type="AlphaFoldDB" id="A0A1F8EJA1"/>
<gene>
    <name evidence="2" type="ORF">A2650_04295</name>
</gene>
<keyword evidence="1" id="KW-0472">Membrane</keyword>
<keyword evidence="1" id="KW-0812">Transmembrane</keyword>
<keyword evidence="1" id="KW-1133">Transmembrane helix</keyword>
<organism evidence="2 3">
    <name type="scientific">Candidatus Yanofskybacteria bacterium RIFCSPHIGHO2_01_FULL_41_53</name>
    <dbReference type="NCBI Taxonomy" id="1802663"/>
    <lineage>
        <taxon>Bacteria</taxon>
        <taxon>Candidatus Yanofskyibacteriota</taxon>
    </lineage>
</organism>
<accession>A0A1F8EJA1</accession>
<name>A0A1F8EJA1_9BACT</name>
<protein>
    <submittedName>
        <fullName evidence="2">Uncharacterized protein</fullName>
    </submittedName>
</protein>
<evidence type="ECO:0000256" key="1">
    <source>
        <dbReference type="SAM" id="Phobius"/>
    </source>
</evidence>
<sequence>MKNIIVIVVIFIGIIWLSVYVVNFSSEHLTEPSPTTVNDQLPSDLESQSNNEGAVSITVTPKLSEWILEFEVVMNTHSIELSEDMTKISVLIVNEKEYKPISWEGAGPGGHHREGVLRFKSIVLGPEKLILKIKNIGGVSERLFQWQLN</sequence>